<reference evidence="2" key="2">
    <citation type="submission" date="2015-03" db="UniProtKB">
        <authorList>
            <consortium name="EnsemblPlants"/>
        </authorList>
    </citation>
    <scope>IDENTIFICATION</scope>
</reference>
<dbReference type="Proteomes" id="UP000026960">
    <property type="component" value="Chromosome 2"/>
</dbReference>
<feature type="region of interest" description="Disordered" evidence="1">
    <location>
        <begin position="83"/>
        <end position="134"/>
    </location>
</feature>
<evidence type="ECO:0000313" key="2">
    <source>
        <dbReference type="EnsemblPlants" id="OBART02G19250.1"/>
    </source>
</evidence>
<dbReference type="AlphaFoldDB" id="A0A0D3F607"/>
<protein>
    <submittedName>
        <fullName evidence="2">Uncharacterized protein</fullName>
    </submittedName>
</protein>
<feature type="compositionally biased region" description="Low complexity" evidence="1">
    <location>
        <begin position="100"/>
        <end position="109"/>
    </location>
</feature>
<reference evidence="2" key="1">
    <citation type="journal article" date="2009" name="Rice">
        <title>De Novo Next Generation Sequencing of Plant Genomes.</title>
        <authorList>
            <person name="Rounsley S."/>
            <person name="Marri P.R."/>
            <person name="Yu Y."/>
            <person name="He R."/>
            <person name="Sisneros N."/>
            <person name="Goicoechea J.L."/>
            <person name="Lee S.J."/>
            <person name="Angelova A."/>
            <person name="Kudrna D."/>
            <person name="Luo M."/>
            <person name="Affourtit J."/>
            <person name="Desany B."/>
            <person name="Knight J."/>
            <person name="Niazi F."/>
            <person name="Egholm M."/>
            <person name="Wing R.A."/>
        </authorList>
    </citation>
    <scope>NUCLEOTIDE SEQUENCE [LARGE SCALE GENOMIC DNA]</scope>
    <source>
        <strain evidence="2">cv. IRGC 105608</strain>
    </source>
</reference>
<evidence type="ECO:0000313" key="3">
    <source>
        <dbReference type="Proteomes" id="UP000026960"/>
    </source>
</evidence>
<dbReference type="HOGENOM" id="CLU_1637967_0_0_1"/>
<dbReference type="EnsemblPlants" id="OBART02G19250.1">
    <property type="protein sequence ID" value="OBART02G19250.1"/>
    <property type="gene ID" value="OBART02G19250"/>
</dbReference>
<evidence type="ECO:0000256" key="1">
    <source>
        <dbReference type="SAM" id="MobiDB-lite"/>
    </source>
</evidence>
<feature type="region of interest" description="Disordered" evidence="1">
    <location>
        <begin position="1"/>
        <end position="21"/>
    </location>
</feature>
<feature type="compositionally biased region" description="Gly residues" evidence="1">
    <location>
        <begin position="12"/>
        <end position="21"/>
    </location>
</feature>
<name>A0A0D3F607_9ORYZ</name>
<organism evidence="2">
    <name type="scientific">Oryza barthii</name>
    <dbReference type="NCBI Taxonomy" id="65489"/>
    <lineage>
        <taxon>Eukaryota</taxon>
        <taxon>Viridiplantae</taxon>
        <taxon>Streptophyta</taxon>
        <taxon>Embryophyta</taxon>
        <taxon>Tracheophyta</taxon>
        <taxon>Spermatophyta</taxon>
        <taxon>Magnoliopsida</taxon>
        <taxon>Liliopsida</taxon>
        <taxon>Poales</taxon>
        <taxon>Poaceae</taxon>
        <taxon>BOP clade</taxon>
        <taxon>Oryzoideae</taxon>
        <taxon>Oryzeae</taxon>
        <taxon>Oryzinae</taxon>
        <taxon>Oryza</taxon>
    </lineage>
</organism>
<dbReference type="Gramene" id="OBART02G19250.1">
    <property type="protein sequence ID" value="OBART02G19250.1"/>
    <property type="gene ID" value="OBART02G19250"/>
</dbReference>
<dbReference type="PaxDb" id="65489-OBART02G19250.1"/>
<accession>A0A0D3F607</accession>
<keyword evidence="3" id="KW-1185">Reference proteome</keyword>
<sequence>MWDPHVSCTEEAGGGRSGDGGVLPLRVVRDAGPSGPVEPSLVTSVYETHLDLAALSWMRTSLGLSLRAVLRLSSPATLASSLATGWGYTSTRTPTRRHWPSASVPDSSGGSAGGGGSAPPATAASTWRGTSPACASRTRVRLSLPLGAADEPPSCRGAAPQP</sequence>
<dbReference type="STRING" id="65489.A0A0D3F607"/>
<proteinExistence type="predicted"/>